<feature type="domain" description="SnoaL-like" evidence="1">
    <location>
        <begin position="52"/>
        <end position="148"/>
    </location>
</feature>
<dbReference type="InterPro" id="IPR032710">
    <property type="entry name" value="NTF2-like_dom_sf"/>
</dbReference>
<evidence type="ECO:0000313" key="3">
    <source>
        <dbReference type="Proteomes" id="UP000283003"/>
    </source>
</evidence>
<evidence type="ECO:0000313" key="2">
    <source>
        <dbReference type="EMBL" id="RVQ65016.1"/>
    </source>
</evidence>
<dbReference type="AlphaFoldDB" id="A0A437GUE4"/>
<protein>
    <submittedName>
        <fullName evidence="2">Nuclear transport factor 2 family protein</fullName>
    </submittedName>
</protein>
<name>A0A437GUE4_9SPHN</name>
<evidence type="ECO:0000259" key="1">
    <source>
        <dbReference type="Pfam" id="PF12680"/>
    </source>
</evidence>
<dbReference type="Proteomes" id="UP000283003">
    <property type="component" value="Unassembled WGS sequence"/>
</dbReference>
<reference evidence="2 3" key="1">
    <citation type="submission" date="2018-12" db="EMBL/GenBank/DDBJ databases">
        <title>Croceicoccus ponticola sp. nov., a lipolytic bacterium isolated from seawater.</title>
        <authorList>
            <person name="Yoon J.-H."/>
        </authorList>
    </citation>
    <scope>NUCLEOTIDE SEQUENCE [LARGE SCALE GENOMIC DNA]</scope>
    <source>
        <strain evidence="2 3">GM-16</strain>
    </source>
</reference>
<organism evidence="2 3">
    <name type="scientific">Croceicoccus ponticola</name>
    <dbReference type="NCBI Taxonomy" id="2217664"/>
    <lineage>
        <taxon>Bacteria</taxon>
        <taxon>Pseudomonadati</taxon>
        <taxon>Pseudomonadota</taxon>
        <taxon>Alphaproteobacteria</taxon>
        <taxon>Sphingomonadales</taxon>
        <taxon>Erythrobacteraceae</taxon>
        <taxon>Croceicoccus</taxon>
    </lineage>
</organism>
<dbReference type="EMBL" id="RXOL01000010">
    <property type="protein sequence ID" value="RVQ65016.1"/>
    <property type="molecule type" value="Genomic_DNA"/>
</dbReference>
<accession>A0A437GUE4</accession>
<dbReference type="Gene3D" id="3.10.450.50">
    <property type="match status" value="1"/>
</dbReference>
<dbReference type="Pfam" id="PF12680">
    <property type="entry name" value="SnoaL_2"/>
    <property type="match status" value="1"/>
</dbReference>
<dbReference type="OrthoDB" id="7479079at2"/>
<dbReference type="SUPFAM" id="SSF54427">
    <property type="entry name" value="NTF2-like"/>
    <property type="match status" value="1"/>
</dbReference>
<gene>
    <name evidence="2" type="ORF">EKN06_14540</name>
</gene>
<keyword evidence="3" id="KW-1185">Reference proteome</keyword>
<proteinExistence type="predicted"/>
<dbReference type="InterPro" id="IPR037401">
    <property type="entry name" value="SnoaL-like"/>
</dbReference>
<sequence length="303" mass="32487">MPNVSRDRRRSAAKCVGKSLETGIASDGRQGSPDMIEGISEQARVLRGFATDFLTSHDVAEVERIMDPDYSLSISGHLFQGRDHDYLPATRAQLEQFPGLVVTVHDTLICEDAVAMRFTEHGVSIRNAGRAASWGGISLFELKDGRLRHGWAEEDYFARKVQLASGQVNPIEAPAPAPWDQPCHAADPEAEEIVRRWLKSLTFLDDPGVVEIGVGNPGCRSVIGPAAIDIDTIFAGGGRAAFHCGIIGQYMGGFEGVGDDRIGSEMVLPVAGMVTLTDGVVSAAHICADRLGASRSLTSFKKG</sequence>
<comment type="caution">
    <text evidence="2">The sequence shown here is derived from an EMBL/GenBank/DDBJ whole genome shotgun (WGS) entry which is preliminary data.</text>
</comment>